<sequence>MKKSLKTSLDAQADVKALLDATALPAMITGQIRHNMRMLNSTKEDITIGTLYWDGDQSQSGIINVNIHVPNLKGQYGEGGSTQDRTQPNIPRFLELAAIAVPVLDFHNGLDFSLRLRNPGKLENFGNDWIYNIQVDYNYLRIDI</sequence>
<evidence type="ECO:0000313" key="1">
    <source>
        <dbReference type="EMBL" id="MDM1049377.1"/>
    </source>
</evidence>
<dbReference type="EMBL" id="JACAGK010000044">
    <property type="protein sequence ID" value="MDM1049377.1"/>
    <property type="molecule type" value="Genomic_DNA"/>
</dbReference>
<evidence type="ECO:0000313" key="2">
    <source>
        <dbReference type="Proteomes" id="UP001170954"/>
    </source>
</evidence>
<protein>
    <submittedName>
        <fullName evidence="1">Uncharacterized protein</fullName>
    </submittedName>
</protein>
<reference evidence="1" key="2">
    <citation type="journal article" date="2022" name="Sci. Total Environ.">
        <title>Prevalence, transmission, and molecular epidemiology of tet(X)-positive bacteria among humans, animals, and environmental niches in China: An epidemiological, and genomic-based study.</title>
        <authorList>
            <person name="Dong N."/>
            <person name="Zeng Y."/>
            <person name="Cai C."/>
            <person name="Sun C."/>
            <person name="Lu J."/>
            <person name="Liu C."/>
            <person name="Zhou H."/>
            <person name="Sun Q."/>
            <person name="Shu L."/>
            <person name="Wang H."/>
            <person name="Wang Y."/>
            <person name="Wang S."/>
            <person name="Wu C."/>
            <person name="Chan E.W."/>
            <person name="Chen G."/>
            <person name="Shen Z."/>
            <person name="Chen S."/>
            <person name="Zhang R."/>
        </authorList>
    </citation>
    <scope>NUCLEOTIDE SEQUENCE</scope>
    <source>
        <strain evidence="1">R1692</strain>
    </source>
</reference>
<reference evidence="1" key="1">
    <citation type="submission" date="2020-06" db="EMBL/GenBank/DDBJ databases">
        <authorList>
            <person name="Dong N."/>
        </authorList>
    </citation>
    <scope>NUCLEOTIDE SEQUENCE</scope>
    <source>
        <strain evidence="1">R1692</strain>
    </source>
</reference>
<organism evidence="1 2">
    <name type="scientific">Sphingobacterium hotanense</name>
    <dbReference type="NCBI Taxonomy" id="649196"/>
    <lineage>
        <taxon>Bacteria</taxon>
        <taxon>Pseudomonadati</taxon>
        <taxon>Bacteroidota</taxon>
        <taxon>Sphingobacteriia</taxon>
        <taxon>Sphingobacteriales</taxon>
        <taxon>Sphingobacteriaceae</taxon>
        <taxon>Sphingobacterium</taxon>
    </lineage>
</organism>
<proteinExistence type="predicted"/>
<dbReference type="Proteomes" id="UP001170954">
    <property type="component" value="Unassembled WGS sequence"/>
</dbReference>
<comment type="caution">
    <text evidence="1">The sequence shown here is derived from an EMBL/GenBank/DDBJ whole genome shotgun (WGS) entry which is preliminary data.</text>
</comment>
<name>A0ABT7NQ57_9SPHI</name>
<accession>A0ABT7NQ57</accession>
<dbReference type="RefSeq" id="WP_286651819.1">
    <property type="nucleotide sequence ID" value="NZ_JACAGK010000044.1"/>
</dbReference>
<keyword evidence="2" id="KW-1185">Reference proteome</keyword>
<gene>
    <name evidence="1" type="ORF">HX018_14130</name>
</gene>